<reference evidence="4 5" key="1">
    <citation type="submission" date="2019-06" db="EMBL/GenBank/DDBJ databases">
        <title>Sequencing the genomes of 1000 actinobacteria strains.</title>
        <authorList>
            <person name="Klenk H.-P."/>
        </authorList>
    </citation>
    <scope>NUCLEOTIDE SEQUENCE [LARGE SCALE GENOMIC DNA]</scope>
    <source>
        <strain evidence="4 5">DSM 45928</strain>
    </source>
</reference>
<evidence type="ECO:0000313" key="5">
    <source>
        <dbReference type="Proteomes" id="UP000317043"/>
    </source>
</evidence>
<name>A0A543AVN5_9ACTN</name>
<protein>
    <submittedName>
        <fullName evidence="4">Acetyltransferase (GNAT) family protein</fullName>
    </submittedName>
</protein>
<dbReference type="Pfam" id="PF00583">
    <property type="entry name" value="Acetyltransf_1"/>
    <property type="match status" value="1"/>
</dbReference>
<evidence type="ECO:0000313" key="4">
    <source>
        <dbReference type="EMBL" id="TQL76640.1"/>
    </source>
</evidence>
<comment type="caution">
    <text evidence="4">The sequence shown here is derived from an EMBL/GenBank/DDBJ whole genome shotgun (WGS) entry which is preliminary data.</text>
</comment>
<dbReference type="InterPro" id="IPR016181">
    <property type="entry name" value="Acyl_CoA_acyltransferase"/>
</dbReference>
<dbReference type="GO" id="GO:0016747">
    <property type="term" value="F:acyltransferase activity, transferring groups other than amino-acyl groups"/>
    <property type="evidence" value="ECO:0007669"/>
    <property type="project" value="InterPro"/>
</dbReference>
<proteinExistence type="predicted"/>
<accession>A0A543AVN5</accession>
<dbReference type="PROSITE" id="PS51186">
    <property type="entry name" value="GNAT"/>
    <property type="match status" value="1"/>
</dbReference>
<dbReference type="InParanoid" id="A0A543AVN5"/>
<dbReference type="AlphaFoldDB" id="A0A543AVN5"/>
<dbReference type="SUPFAM" id="SSF55729">
    <property type="entry name" value="Acyl-CoA N-acyltransferases (Nat)"/>
    <property type="match status" value="1"/>
</dbReference>
<evidence type="ECO:0000256" key="1">
    <source>
        <dbReference type="ARBA" id="ARBA00022679"/>
    </source>
</evidence>
<sequence length="182" mass="20437">MARSYTRPMIRSAVPADAQAIGGVKVRAWRNAYADFMSHDYLHGLDPMSEAGEWAEYLTEIPDEQRLWIAQEDDVVVGFCRTGPSDEEQDRDLGSRAAEVYGLYIEPDRIGTGLGRRLFAHAVDDLEERGHRPLCVYAYVPNTVAIRFYQRAGFRPDGTTRASEDGGVELVEARLVKPDSTR</sequence>
<dbReference type="InterPro" id="IPR000182">
    <property type="entry name" value="GNAT_dom"/>
</dbReference>
<dbReference type="InterPro" id="IPR050832">
    <property type="entry name" value="Bact_Acetyltransf"/>
</dbReference>
<gene>
    <name evidence="4" type="ORF">FB566_2173</name>
</gene>
<keyword evidence="2" id="KW-0012">Acyltransferase</keyword>
<feature type="domain" description="N-acetyltransferase" evidence="3">
    <location>
        <begin position="24"/>
        <end position="177"/>
    </location>
</feature>
<dbReference type="Proteomes" id="UP000317043">
    <property type="component" value="Unassembled WGS sequence"/>
</dbReference>
<evidence type="ECO:0000256" key="2">
    <source>
        <dbReference type="ARBA" id="ARBA00023315"/>
    </source>
</evidence>
<dbReference type="CDD" id="cd04301">
    <property type="entry name" value="NAT_SF"/>
    <property type="match status" value="1"/>
</dbReference>
<dbReference type="PANTHER" id="PTHR43877">
    <property type="entry name" value="AMINOALKYLPHOSPHONATE N-ACETYLTRANSFERASE-RELATED-RELATED"/>
    <property type="match status" value="1"/>
</dbReference>
<keyword evidence="5" id="KW-1185">Reference proteome</keyword>
<organism evidence="4 5">
    <name type="scientific">Stackebrandtia endophytica</name>
    <dbReference type="NCBI Taxonomy" id="1496996"/>
    <lineage>
        <taxon>Bacteria</taxon>
        <taxon>Bacillati</taxon>
        <taxon>Actinomycetota</taxon>
        <taxon>Actinomycetes</taxon>
        <taxon>Glycomycetales</taxon>
        <taxon>Glycomycetaceae</taxon>
        <taxon>Stackebrandtia</taxon>
    </lineage>
</organism>
<dbReference type="EMBL" id="VFOW01000001">
    <property type="protein sequence ID" value="TQL76640.1"/>
    <property type="molecule type" value="Genomic_DNA"/>
</dbReference>
<keyword evidence="1 4" id="KW-0808">Transferase</keyword>
<dbReference type="Gene3D" id="3.40.630.30">
    <property type="match status" value="1"/>
</dbReference>
<evidence type="ECO:0000259" key="3">
    <source>
        <dbReference type="PROSITE" id="PS51186"/>
    </source>
</evidence>